<keyword evidence="1" id="KW-1133">Transmembrane helix</keyword>
<keyword evidence="1" id="KW-0812">Transmembrane</keyword>
<dbReference type="Proteomes" id="UP000239872">
    <property type="component" value="Unassembled WGS sequence"/>
</dbReference>
<name>A0A2S7SZW9_9BACT</name>
<evidence type="ECO:0000256" key="1">
    <source>
        <dbReference type="SAM" id="Phobius"/>
    </source>
</evidence>
<dbReference type="AlphaFoldDB" id="A0A2S7SZW9"/>
<evidence type="ECO:0000313" key="3">
    <source>
        <dbReference type="Proteomes" id="UP000239872"/>
    </source>
</evidence>
<keyword evidence="1" id="KW-0472">Membrane</keyword>
<feature type="transmembrane region" description="Helical" evidence="1">
    <location>
        <begin position="36"/>
        <end position="60"/>
    </location>
</feature>
<sequence>MAQDKRNMMRYAGLATQWMAMMGIGVWAGYKLDHKIGWRVPLLTILFPLIALVVSLWQIIKEFNKK</sequence>
<dbReference type="OrthoDB" id="9798708at2"/>
<evidence type="ECO:0000313" key="2">
    <source>
        <dbReference type="EMBL" id="PQJ12489.1"/>
    </source>
</evidence>
<dbReference type="EMBL" id="PPSL01000001">
    <property type="protein sequence ID" value="PQJ12489.1"/>
    <property type="molecule type" value="Genomic_DNA"/>
</dbReference>
<dbReference type="InterPro" id="IPR032820">
    <property type="entry name" value="ATPase_put"/>
</dbReference>
<keyword evidence="3" id="KW-1185">Reference proteome</keyword>
<dbReference type="RefSeq" id="WP_105037373.1">
    <property type="nucleotide sequence ID" value="NZ_PPSL01000001.1"/>
</dbReference>
<feature type="transmembrane region" description="Helical" evidence="1">
    <location>
        <begin position="12"/>
        <end position="30"/>
    </location>
</feature>
<accession>A0A2S7SZW9</accession>
<reference evidence="2 3" key="1">
    <citation type="submission" date="2018-01" db="EMBL/GenBank/DDBJ databases">
        <title>A novel member of the phylum Bacteroidetes isolated from glacier ice.</title>
        <authorList>
            <person name="Liu Q."/>
            <person name="Xin Y.-H."/>
        </authorList>
    </citation>
    <scope>NUCLEOTIDE SEQUENCE [LARGE SCALE GENOMIC DNA]</scope>
    <source>
        <strain evidence="2 3">RB1R16</strain>
    </source>
</reference>
<organism evidence="2 3">
    <name type="scientific">Flavipsychrobacter stenotrophus</name>
    <dbReference type="NCBI Taxonomy" id="2077091"/>
    <lineage>
        <taxon>Bacteria</taxon>
        <taxon>Pseudomonadati</taxon>
        <taxon>Bacteroidota</taxon>
        <taxon>Chitinophagia</taxon>
        <taxon>Chitinophagales</taxon>
        <taxon>Chitinophagaceae</taxon>
        <taxon>Flavipsychrobacter</taxon>
    </lineage>
</organism>
<comment type="caution">
    <text evidence="2">The sequence shown here is derived from an EMBL/GenBank/DDBJ whole genome shotgun (WGS) entry which is preliminary data.</text>
</comment>
<protein>
    <submittedName>
        <fullName evidence="2">ATPase F0F1</fullName>
    </submittedName>
</protein>
<dbReference type="Pfam" id="PF09527">
    <property type="entry name" value="ATPase_gene1"/>
    <property type="match status" value="1"/>
</dbReference>
<proteinExistence type="predicted"/>
<gene>
    <name evidence="2" type="ORF">CJD36_001700</name>
</gene>